<evidence type="ECO:0000256" key="2">
    <source>
        <dbReference type="ARBA" id="ARBA00006295"/>
    </source>
</evidence>
<dbReference type="Gene3D" id="1.10.10.2830">
    <property type="match status" value="1"/>
</dbReference>
<evidence type="ECO:0000256" key="3">
    <source>
        <dbReference type="ARBA" id="ARBA00022829"/>
    </source>
</evidence>
<dbReference type="PANTHER" id="PTHR33375">
    <property type="entry name" value="CHROMOSOME-PARTITIONING PROTEIN PARB-RELATED"/>
    <property type="match status" value="1"/>
</dbReference>
<proteinExistence type="inferred from homology"/>
<dbReference type="InterPro" id="IPR050336">
    <property type="entry name" value="Chromosome_partition/occlusion"/>
</dbReference>
<dbReference type="InterPro" id="IPR003115">
    <property type="entry name" value="ParB_N"/>
</dbReference>
<name>A0A939BDD7_9FIRM</name>
<keyword evidence="4" id="KW-0238">DNA-binding</keyword>
<dbReference type="InterPro" id="IPR041468">
    <property type="entry name" value="HTH_ParB/Spo0J"/>
</dbReference>
<dbReference type="SMART" id="SM00470">
    <property type="entry name" value="ParB"/>
    <property type="match status" value="1"/>
</dbReference>
<dbReference type="RefSeq" id="WP_204444278.1">
    <property type="nucleotide sequence ID" value="NZ_JACJKY010000002.1"/>
</dbReference>
<evidence type="ECO:0000259" key="5">
    <source>
        <dbReference type="SMART" id="SM00470"/>
    </source>
</evidence>
<reference evidence="6" key="2">
    <citation type="journal article" date="2021" name="Sci. Rep.">
        <title>The distribution of antibiotic resistance genes in chicken gut microbiota commensals.</title>
        <authorList>
            <person name="Juricova H."/>
            <person name="Matiasovicova J."/>
            <person name="Kubasova T."/>
            <person name="Cejkova D."/>
            <person name="Rychlik I."/>
        </authorList>
    </citation>
    <scope>NUCLEOTIDE SEQUENCE</scope>
    <source>
        <strain evidence="6">An559</strain>
    </source>
</reference>
<dbReference type="FunFam" id="1.10.10.2830:FF:000001">
    <property type="entry name" value="Chromosome partitioning protein ParB"/>
    <property type="match status" value="1"/>
</dbReference>
<keyword evidence="7" id="KW-1185">Reference proteome</keyword>
<dbReference type="GO" id="GO:0005694">
    <property type="term" value="C:chromosome"/>
    <property type="evidence" value="ECO:0007669"/>
    <property type="project" value="TreeGrafter"/>
</dbReference>
<comment type="similarity">
    <text evidence="2">Belongs to the ParB family.</text>
</comment>
<evidence type="ECO:0000313" key="7">
    <source>
        <dbReference type="Proteomes" id="UP000774750"/>
    </source>
</evidence>
<sequence length="289" mass="32484">MAVKKGLGKGLDALFLDNATETSESGVQTILLSDITPNRSQPRKVFEDEPLQELAESIREHGLIQPLLVRPLPEGGYQIVAGERRYRASRMAGLREVPVIIRELDDQKTMELALIENLQRENLNPMEEAAGYQELMETYGMTQADVAKSVGKSRSAVANTLRLLNLPQKVMDYVKNGQLSSGHARAILAFEEEERMCKVAEEAVQKGLNVREIERMSKKAASSEKKNHAPAFRDSFFDEMEIALREELHRSIKITSDGEKGTLTISFYSKEELSDIASRLALIKQYKPY</sequence>
<dbReference type="FunFam" id="3.90.1530.30:FF:000001">
    <property type="entry name" value="Chromosome partitioning protein ParB"/>
    <property type="match status" value="1"/>
</dbReference>
<dbReference type="InterPro" id="IPR004437">
    <property type="entry name" value="ParB/RepB/Spo0J"/>
</dbReference>
<evidence type="ECO:0000256" key="4">
    <source>
        <dbReference type="ARBA" id="ARBA00023125"/>
    </source>
</evidence>
<accession>A0A939BDD7</accession>
<dbReference type="SUPFAM" id="SSF109709">
    <property type="entry name" value="KorB DNA-binding domain-like"/>
    <property type="match status" value="1"/>
</dbReference>
<comment type="subcellular location">
    <subcellularLocation>
        <location evidence="1">Cytoplasm</location>
        <location evidence="1">Nucleoid</location>
    </subcellularLocation>
</comment>
<dbReference type="GO" id="GO:0007059">
    <property type="term" value="P:chromosome segregation"/>
    <property type="evidence" value="ECO:0007669"/>
    <property type="project" value="UniProtKB-KW"/>
</dbReference>
<dbReference type="EMBL" id="JACJKY010000002">
    <property type="protein sequence ID" value="MBM6919947.1"/>
    <property type="molecule type" value="Genomic_DNA"/>
</dbReference>
<evidence type="ECO:0000256" key="1">
    <source>
        <dbReference type="ARBA" id="ARBA00004453"/>
    </source>
</evidence>
<dbReference type="CDD" id="cd16393">
    <property type="entry name" value="SPO0J_N"/>
    <property type="match status" value="1"/>
</dbReference>
<dbReference type="PANTHER" id="PTHR33375:SF1">
    <property type="entry name" value="CHROMOSOME-PARTITIONING PROTEIN PARB-RELATED"/>
    <property type="match status" value="1"/>
</dbReference>
<comment type="caution">
    <text evidence="6">The sequence shown here is derived from an EMBL/GenBank/DDBJ whole genome shotgun (WGS) entry which is preliminary data.</text>
</comment>
<dbReference type="InterPro" id="IPR036086">
    <property type="entry name" value="ParB/Sulfiredoxin_sf"/>
</dbReference>
<dbReference type="AlphaFoldDB" id="A0A939BDD7"/>
<dbReference type="GO" id="GO:0003677">
    <property type="term" value="F:DNA binding"/>
    <property type="evidence" value="ECO:0007669"/>
    <property type="project" value="UniProtKB-KW"/>
</dbReference>
<dbReference type="GO" id="GO:0009295">
    <property type="term" value="C:nucleoid"/>
    <property type="evidence" value="ECO:0007669"/>
    <property type="project" value="UniProtKB-SubCell"/>
</dbReference>
<dbReference type="NCBIfam" id="TIGR00180">
    <property type="entry name" value="parB_part"/>
    <property type="match status" value="1"/>
</dbReference>
<dbReference type="Pfam" id="PF02195">
    <property type="entry name" value="ParB_N"/>
    <property type="match status" value="1"/>
</dbReference>
<dbReference type="SUPFAM" id="SSF110849">
    <property type="entry name" value="ParB/Sulfiredoxin"/>
    <property type="match status" value="1"/>
</dbReference>
<gene>
    <name evidence="6" type="ORF">H6A12_02040</name>
</gene>
<feature type="domain" description="ParB-like N-terminal" evidence="5">
    <location>
        <begin position="28"/>
        <end position="118"/>
    </location>
</feature>
<dbReference type="Gene3D" id="3.90.1530.30">
    <property type="match status" value="1"/>
</dbReference>
<reference evidence="6" key="1">
    <citation type="submission" date="2020-08" db="EMBL/GenBank/DDBJ databases">
        <authorList>
            <person name="Cejkova D."/>
            <person name="Kubasova T."/>
            <person name="Jahodarova E."/>
            <person name="Rychlik I."/>
        </authorList>
    </citation>
    <scope>NUCLEOTIDE SEQUENCE</scope>
    <source>
        <strain evidence="6">An559</strain>
    </source>
</reference>
<protein>
    <submittedName>
        <fullName evidence="6">ParB/RepB/Spo0J family partition protein</fullName>
    </submittedName>
</protein>
<keyword evidence="3" id="KW-0159">Chromosome partition</keyword>
<dbReference type="Proteomes" id="UP000774750">
    <property type="component" value="Unassembled WGS sequence"/>
</dbReference>
<dbReference type="Pfam" id="PF17762">
    <property type="entry name" value="HTH_ParB"/>
    <property type="match status" value="1"/>
</dbReference>
<evidence type="ECO:0000313" key="6">
    <source>
        <dbReference type="EMBL" id="MBM6919947.1"/>
    </source>
</evidence>
<organism evidence="6 7">
    <name type="scientific">Merdimmobilis hominis</name>
    <dbReference type="NCBI Taxonomy" id="2897707"/>
    <lineage>
        <taxon>Bacteria</taxon>
        <taxon>Bacillati</taxon>
        <taxon>Bacillota</taxon>
        <taxon>Clostridia</taxon>
        <taxon>Eubacteriales</taxon>
        <taxon>Oscillospiraceae</taxon>
        <taxon>Merdimmobilis</taxon>
    </lineage>
</organism>